<evidence type="ECO:0000313" key="5">
    <source>
        <dbReference type="EMBL" id="MBO3097299.1"/>
    </source>
</evidence>
<dbReference type="Gene3D" id="1.10.10.10">
    <property type="entry name" value="Winged helix-like DNA-binding domain superfamily/Winged helix DNA-binding domain"/>
    <property type="match status" value="1"/>
</dbReference>
<name>A0ABS3SNL4_9FLAO</name>
<evidence type="ECO:0000256" key="1">
    <source>
        <dbReference type="ARBA" id="ARBA00011046"/>
    </source>
</evidence>
<evidence type="ECO:0000256" key="3">
    <source>
        <dbReference type="ARBA" id="ARBA00023125"/>
    </source>
</evidence>
<keyword evidence="2" id="KW-0805">Transcription regulation</keyword>
<dbReference type="InterPro" id="IPR005650">
    <property type="entry name" value="BlaI_family"/>
</dbReference>
<dbReference type="Gene3D" id="1.10.4040.10">
    <property type="entry name" value="Penicillinase repressor domain"/>
    <property type="match status" value="1"/>
</dbReference>
<dbReference type="PIRSF" id="PIRSF019455">
    <property type="entry name" value="CopR_AtkY"/>
    <property type="match status" value="1"/>
</dbReference>
<evidence type="ECO:0000256" key="2">
    <source>
        <dbReference type="ARBA" id="ARBA00023015"/>
    </source>
</evidence>
<comment type="caution">
    <text evidence="5">The sequence shown here is derived from an EMBL/GenBank/DDBJ whole genome shotgun (WGS) entry which is preliminary data.</text>
</comment>
<protein>
    <submittedName>
        <fullName evidence="5">BlaI/MecI/CopY family transcriptional regulator</fullName>
    </submittedName>
</protein>
<evidence type="ECO:0000256" key="4">
    <source>
        <dbReference type="ARBA" id="ARBA00023163"/>
    </source>
</evidence>
<keyword evidence="3" id="KW-0238">DNA-binding</keyword>
<dbReference type="InterPro" id="IPR036390">
    <property type="entry name" value="WH_DNA-bd_sf"/>
</dbReference>
<dbReference type="InterPro" id="IPR036388">
    <property type="entry name" value="WH-like_DNA-bd_sf"/>
</dbReference>
<organism evidence="5 6">
    <name type="scientific">Gelidibacter pelagius</name>
    <dbReference type="NCBI Taxonomy" id="2819985"/>
    <lineage>
        <taxon>Bacteria</taxon>
        <taxon>Pseudomonadati</taxon>
        <taxon>Bacteroidota</taxon>
        <taxon>Flavobacteriia</taxon>
        <taxon>Flavobacteriales</taxon>
        <taxon>Flavobacteriaceae</taxon>
        <taxon>Gelidibacter</taxon>
    </lineage>
</organism>
<keyword evidence="4" id="KW-0804">Transcription</keyword>
<accession>A0ABS3SNL4</accession>
<dbReference type="Proteomes" id="UP000681315">
    <property type="component" value="Unassembled WGS sequence"/>
</dbReference>
<dbReference type="SUPFAM" id="SSF46785">
    <property type="entry name" value="Winged helix' DNA-binding domain"/>
    <property type="match status" value="1"/>
</dbReference>
<dbReference type="EMBL" id="JAGEVG010000003">
    <property type="protein sequence ID" value="MBO3097299.1"/>
    <property type="molecule type" value="Genomic_DNA"/>
</dbReference>
<reference evidence="5 6" key="1">
    <citation type="submission" date="2021-03" db="EMBL/GenBank/DDBJ databases">
        <title>Gelidibacter sp. nov., isolated from costal sediment.</title>
        <authorList>
            <person name="Lun K.-Y."/>
        </authorList>
    </citation>
    <scope>NUCLEOTIDE SEQUENCE [LARGE SCALE GENOMIC DNA]</scope>
    <source>
        <strain evidence="5 6">DF109</strain>
    </source>
</reference>
<dbReference type="RefSeq" id="WP_208232446.1">
    <property type="nucleotide sequence ID" value="NZ_JAGEVG010000003.1"/>
</dbReference>
<sequence length="131" mass="15420">MQKLTNKEEEIMHIIWKLEKAFVKDVMAVITEDQPHYNTLSTIIRNLEEKGYVSYHAYGKTHQYFPTVSKEAYKKRFMSTAIENYFNNSYKNVVSFFAKEEKISVDELKEIIALIETKNAQETDSDNTKTH</sequence>
<comment type="similarity">
    <text evidence="1">Belongs to the BlaI transcriptional regulatory family.</text>
</comment>
<keyword evidence="6" id="KW-1185">Reference proteome</keyword>
<gene>
    <name evidence="5" type="ORF">J4051_03400</name>
</gene>
<evidence type="ECO:0000313" key="6">
    <source>
        <dbReference type="Proteomes" id="UP000681315"/>
    </source>
</evidence>
<proteinExistence type="inferred from homology"/>
<dbReference type="Pfam" id="PF03965">
    <property type="entry name" value="Penicillinase_R"/>
    <property type="match status" value="1"/>
</dbReference>